<gene>
    <name evidence="4" type="ORF">MOP44_16345</name>
</gene>
<evidence type="ECO:0000313" key="5">
    <source>
        <dbReference type="Proteomes" id="UP001059380"/>
    </source>
</evidence>
<keyword evidence="5" id="KW-1185">Reference proteome</keyword>
<dbReference type="SUPFAM" id="SSF46785">
    <property type="entry name" value="Winged helix' DNA-binding domain"/>
    <property type="match status" value="1"/>
</dbReference>
<dbReference type="InterPro" id="IPR036388">
    <property type="entry name" value="WH-like_DNA-bd_sf"/>
</dbReference>
<dbReference type="PANTHER" id="PTHR34580">
    <property type="match status" value="1"/>
</dbReference>
<feature type="domain" description="Helix-turn-helix type 11" evidence="2">
    <location>
        <begin position="9"/>
        <end position="62"/>
    </location>
</feature>
<evidence type="ECO:0000259" key="2">
    <source>
        <dbReference type="Pfam" id="PF08279"/>
    </source>
</evidence>
<dbReference type="KEGG" id="orp:MOP44_16345"/>
<dbReference type="Gene3D" id="1.10.10.10">
    <property type="entry name" value="Winged helix-like DNA-binding domain superfamily/Winged helix DNA-binding domain"/>
    <property type="match status" value="1"/>
</dbReference>
<feature type="domain" description="WYL" evidence="3">
    <location>
        <begin position="141"/>
        <end position="206"/>
    </location>
</feature>
<feature type="region of interest" description="Disordered" evidence="1">
    <location>
        <begin position="230"/>
        <end position="249"/>
    </location>
</feature>
<dbReference type="AlphaFoldDB" id="A0A9J7BLP8"/>
<dbReference type="RefSeq" id="WP_260791252.1">
    <property type="nucleotide sequence ID" value="NZ_CP093313.1"/>
</dbReference>
<feature type="compositionally biased region" description="Polar residues" evidence="1">
    <location>
        <begin position="236"/>
        <end position="249"/>
    </location>
</feature>
<sequence length="249" mass="28513">MKSIAKAERLLHLLQTFRRHRYPVLGKDLAEELGVSLRTLYRDIAALITQGAKIDGSPGVGYLLRPGFLLPPLMLTQEEIEALVLGSRWVEQRGDPALQQAAKDLRAKVESILPTDLRQDMISSGLMIGPSRDKPMADRELALIRKAIRNESKLDMRYVDTADEETSRTVWPFALGWFDHALILAAWCELRQGYRHFRTDRIRQFTALGERYPRSRRALLQEWQANRGIPLEKTQRNPSAQSTRTADRI</sequence>
<dbReference type="PANTHER" id="PTHR34580:SF3">
    <property type="entry name" value="PROTEIN PAFB"/>
    <property type="match status" value="1"/>
</dbReference>
<dbReference type="EMBL" id="CP093313">
    <property type="protein sequence ID" value="UWZ82141.1"/>
    <property type="molecule type" value="Genomic_DNA"/>
</dbReference>
<protein>
    <submittedName>
        <fullName evidence="4">YafY family transcriptional regulator</fullName>
    </submittedName>
</protein>
<reference evidence="4" key="1">
    <citation type="submission" date="2021-04" db="EMBL/GenBank/DDBJ databases">
        <title>Phylogenetic analysis of Acidobacteriaceae.</title>
        <authorList>
            <person name="Qiu L."/>
            <person name="Zhang Q."/>
        </authorList>
    </citation>
    <scope>NUCLEOTIDE SEQUENCE</scope>
    <source>
        <strain evidence="4">DSM 25168</strain>
    </source>
</reference>
<dbReference type="Proteomes" id="UP001059380">
    <property type="component" value="Chromosome"/>
</dbReference>
<name>A0A9J7BLP8_9BACT</name>
<organism evidence="4 5">
    <name type="scientific">Occallatibacter riparius</name>
    <dbReference type="NCBI Taxonomy" id="1002689"/>
    <lineage>
        <taxon>Bacteria</taxon>
        <taxon>Pseudomonadati</taxon>
        <taxon>Acidobacteriota</taxon>
        <taxon>Terriglobia</taxon>
        <taxon>Terriglobales</taxon>
        <taxon>Acidobacteriaceae</taxon>
        <taxon>Occallatibacter</taxon>
    </lineage>
</organism>
<dbReference type="Pfam" id="PF13280">
    <property type="entry name" value="WYL"/>
    <property type="match status" value="1"/>
</dbReference>
<dbReference type="InterPro" id="IPR051534">
    <property type="entry name" value="CBASS_pafABC_assoc_protein"/>
</dbReference>
<dbReference type="Pfam" id="PF08279">
    <property type="entry name" value="HTH_11"/>
    <property type="match status" value="1"/>
</dbReference>
<dbReference type="InterPro" id="IPR013196">
    <property type="entry name" value="HTH_11"/>
</dbReference>
<evidence type="ECO:0000313" key="4">
    <source>
        <dbReference type="EMBL" id="UWZ82141.1"/>
    </source>
</evidence>
<dbReference type="PROSITE" id="PS52050">
    <property type="entry name" value="WYL"/>
    <property type="match status" value="1"/>
</dbReference>
<evidence type="ECO:0000259" key="3">
    <source>
        <dbReference type="Pfam" id="PF13280"/>
    </source>
</evidence>
<evidence type="ECO:0000256" key="1">
    <source>
        <dbReference type="SAM" id="MobiDB-lite"/>
    </source>
</evidence>
<dbReference type="InterPro" id="IPR036390">
    <property type="entry name" value="WH_DNA-bd_sf"/>
</dbReference>
<proteinExistence type="predicted"/>
<accession>A0A9J7BLP8</accession>
<dbReference type="InterPro" id="IPR026881">
    <property type="entry name" value="WYL_dom"/>
</dbReference>